<protein>
    <submittedName>
        <fullName evidence="3">LLM class flavin-dependent oxidoreductase</fullName>
    </submittedName>
</protein>
<proteinExistence type="predicted"/>
<keyword evidence="4" id="KW-1185">Reference proteome</keyword>
<dbReference type="SUPFAM" id="SSF52777">
    <property type="entry name" value="CoA-dependent acyltransferases"/>
    <property type="match status" value="2"/>
</dbReference>
<dbReference type="Gene3D" id="3.30.559.30">
    <property type="entry name" value="Nonribosomal peptide synthetase, condensation domain"/>
    <property type="match status" value="1"/>
</dbReference>
<feature type="domain" description="Condensation" evidence="2">
    <location>
        <begin position="5"/>
        <end position="439"/>
    </location>
</feature>
<dbReference type="InterPro" id="IPR036661">
    <property type="entry name" value="Luciferase-like_sf"/>
</dbReference>
<dbReference type="EMBL" id="JAPNKA010000001">
    <property type="protein sequence ID" value="MCY1073915.1"/>
    <property type="molecule type" value="Genomic_DNA"/>
</dbReference>
<dbReference type="RefSeq" id="WP_267532902.1">
    <property type="nucleotide sequence ID" value="NZ_JAPNKA010000001.1"/>
</dbReference>
<evidence type="ECO:0000313" key="4">
    <source>
        <dbReference type="Proteomes" id="UP001207654"/>
    </source>
</evidence>
<reference evidence="3 4" key="1">
    <citation type="submission" date="2022-11" db="EMBL/GenBank/DDBJ databases">
        <title>Minimal conservation of predation-associated metabolite biosynthetic gene clusters underscores biosynthetic potential of Myxococcota including descriptions for ten novel species: Archangium lansinium sp. nov., Myxococcus landrumus sp. nov., Nannocystis bai.</title>
        <authorList>
            <person name="Ahearne A."/>
            <person name="Stevens C."/>
            <person name="Phillips K."/>
        </authorList>
    </citation>
    <scope>NUCLEOTIDE SEQUENCE [LARGE SCALE GENOMIC DNA]</scope>
    <source>
        <strain evidence="3 4">MIWBW</strain>
    </source>
</reference>
<dbReference type="SUPFAM" id="SSF51679">
    <property type="entry name" value="Bacterial luciferase-like"/>
    <property type="match status" value="1"/>
</dbReference>
<gene>
    <name evidence="3" type="ORF">OV287_05405</name>
</gene>
<evidence type="ECO:0000259" key="2">
    <source>
        <dbReference type="Pfam" id="PF00668"/>
    </source>
</evidence>
<evidence type="ECO:0000313" key="3">
    <source>
        <dbReference type="EMBL" id="MCY1073915.1"/>
    </source>
</evidence>
<dbReference type="InterPro" id="IPR023213">
    <property type="entry name" value="CAT-like_dom_sf"/>
</dbReference>
<dbReference type="Pfam" id="PF00668">
    <property type="entry name" value="Condensation"/>
    <property type="match status" value="1"/>
</dbReference>
<dbReference type="Gene3D" id="3.30.559.10">
    <property type="entry name" value="Chloramphenicol acetyltransferase-like domain"/>
    <property type="match status" value="1"/>
</dbReference>
<sequence length="874" mass="97671">MKNVEDAYKLSPPQRELLTWRQPALETRLEHLCWSFRGPLDEGALEQALKELVHRHTVLRTAFFTQGLAEPMQVVREKVSAVLERVELPHVAEPERAEQLAAWLEEDRRRGMNLTAAPLARLTLLRTAPESGTLVFGYHPLVLDARSAHLCLEELLRLFQAMREKTVGTEAPEKPRPYREYLAWLEQQGMGELENHFRHVLREAQPTLLPESPAAGAAEGTPTHQVQQLVLTPAASGAVQLFLRRNKLSLATLVQSAWALLLRPYASGGDVLFGVLVPGRPTSLPRGESMLGRFAHVRPWRVAVPADGNTLRWLRGQQAELTGRQRDPSVSLAQVRSWLGLPEDAPLFQSAVTTWESPEENTLEELGRSLGLRSLHPRVLPLPFPLTVEALSGERLTLRLHHDPRRFSALKAIHLVGRLGALLETLATQPDQDLSSLLRELESEKREPVITAGARVEVAELQTLLAQHPAVREVAVRAEGSELVAHVVPVSRQTRKLDFSLFFFADEDDGASDKYRLLMEAGKFADRHGFRAIWTPERHFHPHGGLYPNPSVLAAALSSVTENIQLRAGSVVLPLQSPFRVVEEWSIVDNLSRGRAGLSVVSGWVPNDFALAPENFARKRDILFERLEQVERLWLGEAIPAKDGAGNEVQLRVFPRPVQPKLPLWVTCSTDPGLFEKTGTLGYHVLTSVIGQSLDEALEKLGLYGAALTRAGHRREEHITSLMMHAFVGRDADEVLDKVRGPLTSYLRAHVALMQTLVKSLELQVDINQPQWLDYLASYAFERYYRTGALIGTVTSCLPMVDRLMTSGVDEVACLIDFGVDVDAVLEGLTHLAELKRLVHDDALRMERVLTESLEERLPGRRPAVRFRLVEALP</sequence>
<dbReference type="NCBIfam" id="TIGR04020">
    <property type="entry name" value="seco_metab_LLM"/>
    <property type="match status" value="1"/>
</dbReference>
<dbReference type="InterPro" id="IPR011251">
    <property type="entry name" value="Luciferase-like_dom"/>
</dbReference>
<evidence type="ECO:0000259" key="1">
    <source>
        <dbReference type="Pfam" id="PF00296"/>
    </source>
</evidence>
<name>A0ABT3ZWZ1_9BACT</name>
<dbReference type="SUPFAM" id="SSF56801">
    <property type="entry name" value="Acetyl-CoA synthetase-like"/>
    <property type="match status" value="1"/>
</dbReference>
<dbReference type="InterPro" id="IPR001242">
    <property type="entry name" value="Condensation_dom"/>
</dbReference>
<dbReference type="Pfam" id="PF00296">
    <property type="entry name" value="Bac_luciferase"/>
    <property type="match status" value="1"/>
</dbReference>
<accession>A0ABT3ZWZ1</accession>
<feature type="domain" description="Luciferase-like" evidence="1">
    <location>
        <begin position="502"/>
        <end position="750"/>
    </location>
</feature>
<dbReference type="Gene3D" id="3.20.20.30">
    <property type="entry name" value="Luciferase-like domain"/>
    <property type="match status" value="1"/>
</dbReference>
<dbReference type="PANTHER" id="PTHR45527">
    <property type="entry name" value="NONRIBOSOMAL PEPTIDE SYNTHETASE"/>
    <property type="match status" value="1"/>
</dbReference>
<dbReference type="PANTHER" id="PTHR45527:SF1">
    <property type="entry name" value="FATTY ACID SYNTHASE"/>
    <property type="match status" value="1"/>
</dbReference>
<organism evidence="3 4">
    <name type="scientific">Archangium lansingense</name>
    <dbReference type="NCBI Taxonomy" id="2995310"/>
    <lineage>
        <taxon>Bacteria</taxon>
        <taxon>Pseudomonadati</taxon>
        <taxon>Myxococcota</taxon>
        <taxon>Myxococcia</taxon>
        <taxon>Myxococcales</taxon>
        <taxon>Cystobacterineae</taxon>
        <taxon>Archangiaceae</taxon>
        <taxon>Archangium</taxon>
    </lineage>
</organism>
<dbReference type="Proteomes" id="UP001207654">
    <property type="component" value="Unassembled WGS sequence"/>
</dbReference>
<dbReference type="InterPro" id="IPR024011">
    <property type="entry name" value="Biosynth_lucif-like_mOase_dom"/>
</dbReference>
<comment type="caution">
    <text evidence="3">The sequence shown here is derived from an EMBL/GenBank/DDBJ whole genome shotgun (WGS) entry which is preliminary data.</text>
</comment>